<organism evidence="4">
    <name type="scientific">Spirodela intermedia</name>
    <name type="common">Intermediate duckweed</name>
    <dbReference type="NCBI Taxonomy" id="51605"/>
    <lineage>
        <taxon>Eukaryota</taxon>
        <taxon>Viridiplantae</taxon>
        <taxon>Streptophyta</taxon>
        <taxon>Embryophyta</taxon>
        <taxon>Tracheophyta</taxon>
        <taxon>Spermatophyta</taxon>
        <taxon>Magnoliopsida</taxon>
        <taxon>Liliopsida</taxon>
        <taxon>Araceae</taxon>
        <taxon>Lemnoideae</taxon>
        <taxon>Spirodela</taxon>
    </lineage>
</organism>
<evidence type="ECO:0000313" key="4">
    <source>
        <dbReference type="EMBL" id="CAA2614836.1"/>
    </source>
</evidence>
<dbReference type="Proteomes" id="UP001189122">
    <property type="component" value="Unassembled WGS sequence"/>
</dbReference>
<dbReference type="PANTHER" id="PTHR37984">
    <property type="entry name" value="PROTEIN CBG26694"/>
    <property type="match status" value="1"/>
</dbReference>
<name>A0A7I8IAB3_SPIIN</name>
<evidence type="ECO:0000313" key="5">
    <source>
        <dbReference type="Proteomes" id="UP001189122"/>
    </source>
</evidence>
<dbReference type="SUPFAM" id="SSF56672">
    <property type="entry name" value="DNA/RNA polymerases"/>
    <property type="match status" value="1"/>
</dbReference>
<dbReference type="GO" id="GO:0003824">
    <property type="term" value="F:catalytic activity"/>
    <property type="evidence" value="ECO:0007669"/>
    <property type="project" value="UniProtKB-KW"/>
</dbReference>
<dbReference type="Pfam" id="PF17919">
    <property type="entry name" value="RT_RNaseH_2"/>
    <property type="match status" value="1"/>
</dbReference>
<reference evidence="4 5" key="1">
    <citation type="submission" date="2019-12" db="EMBL/GenBank/DDBJ databases">
        <authorList>
            <person name="Scholz U."/>
            <person name="Mascher M."/>
            <person name="Fiebig A."/>
        </authorList>
    </citation>
    <scope>NUCLEOTIDE SEQUENCE</scope>
</reference>
<dbReference type="EMBL" id="LR743588">
    <property type="protein sequence ID" value="CAA2614836.1"/>
    <property type="molecule type" value="Genomic_DNA"/>
</dbReference>
<accession>A0A7I8IAB3</accession>
<evidence type="ECO:0000259" key="3">
    <source>
        <dbReference type="Pfam" id="PF17919"/>
    </source>
</evidence>
<dbReference type="InterPro" id="IPR043502">
    <property type="entry name" value="DNA/RNA_pol_sf"/>
</dbReference>
<dbReference type="EMBL" id="CACRZD030000001">
    <property type="protein sequence ID" value="CAA6654615.1"/>
    <property type="molecule type" value="Genomic_DNA"/>
</dbReference>
<protein>
    <submittedName>
        <fullName evidence="4">Uncharacterized protein</fullName>
    </submittedName>
</protein>
<dbReference type="PANTHER" id="PTHR37984:SF5">
    <property type="entry name" value="PROTEIN NYNRIN-LIKE"/>
    <property type="match status" value="1"/>
</dbReference>
<gene>
    <name evidence="4" type="ORF">SI7747_01001205</name>
</gene>
<keyword evidence="5" id="KW-1185">Reference proteome</keyword>
<evidence type="ECO:0000259" key="2">
    <source>
        <dbReference type="Pfam" id="PF00078"/>
    </source>
</evidence>
<keyword evidence="1" id="KW-0511">Multifunctional enzyme</keyword>
<feature type="domain" description="Reverse transcriptase" evidence="2">
    <location>
        <begin position="34"/>
        <end position="94"/>
    </location>
</feature>
<proteinExistence type="predicted"/>
<dbReference type="InterPro" id="IPR050951">
    <property type="entry name" value="Retrovirus_Pol_polyprotein"/>
</dbReference>
<dbReference type="AlphaFoldDB" id="A0A7I8IAB3"/>
<dbReference type="InterPro" id="IPR043128">
    <property type="entry name" value="Rev_trsase/Diguanyl_cyclase"/>
</dbReference>
<dbReference type="InterPro" id="IPR041577">
    <property type="entry name" value="RT_RNaseH_2"/>
</dbReference>
<sequence length="203" mass="23036">MTMPTSSPTTDDSLRTSIFYIYVKINGHTCKVIVDSSSCFIVVYFEDILVYNGARDSHLQHLRQVFEVLRQEKLYTHPKKCSFFTFEVTFLSFVISERGVSADPKKVCAIVTWPRPSSMHDIQSFIGLATFYRCFIWDFSSITSLLTDCLKKETFLLIEVVEQAFNQVKALITQVSILRLPDFGKVFKVACDASVIDIGGVLS</sequence>
<dbReference type="Pfam" id="PF00078">
    <property type="entry name" value="RVT_1"/>
    <property type="match status" value="1"/>
</dbReference>
<feature type="domain" description="Reverse transcriptase/retrotransposon-derived protein RNase H-like" evidence="3">
    <location>
        <begin position="162"/>
        <end position="203"/>
    </location>
</feature>
<dbReference type="InterPro" id="IPR000477">
    <property type="entry name" value="RT_dom"/>
</dbReference>
<dbReference type="Gene3D" id="3.30.70.270">
    <property type="match status" value="2"/>
</dbReference>
<dbReference type="FunFam" id="3.30.70.270:FF:000020">
    <property type="entry name" value="Transposon Tf2-6 polyprotein-like Protein"/>
    <property type="match status" value="1"/>
</dbReference>
<evidence type="ECO:0000256" key="1">
    <source>
        <dbReference type="ARBA" id="ARBA00023268"/>
    </source>
</evidence>